<comment type="subcellular location">
    <subcellularLocation>
        <location evidence="1 10">Mitochondrion inner membrane</location>
        <topology evidence="1 10">Single-pass membrane protein</topology>
    </subcellularLocation>
</comment>
<evidence type="ECO:0000256" key="1">
    <source>
        <dbReference type="ARBA" id="ARBA00004434"/>
    </source>
</evidence>
<keyword evidence="3 10" id="KW-0812">Transmembrane</keyword>
<dbReference type="OrthoDB" id="186013at2759"/>
<protein>
    <recommendedName>
        <fullName evidence="10">Cytochrome c oxidase subunit 4</fullName>
    </recommendedName>
</protein>
<evidence type="ECO:0000313" key="12">
    <source>
        <dbReference type="Proteomes" id="UP000887568"/>
    </source>
</evidence>
<dbReference type="OMA" id="DEPFCTD"/>
<dbReference type="PANTHER" id="PTHR10707">
    <property type="entry name" value="CYTOCHROME C OXIDASE SUBUNIT IV"/>
    <property type="match status" value="1"/>
</dbReference>
<dbReference type="GO" id="GO:0016491">
    <property type="term" value="F:oxidoreductase activity"/>
    <property type="evidence" value="ECO:0007669"/>
    <property type="project" value="UniProtKB-KW"/>
</dbReference>
<comment type="function">
    <text evidence="10">Component of the cytochrome c oxidase, the last enzyme in the mitochondrial electron transport chain which drives oxidative phosphorylation.</text>
</comment>
<evidence type="ECO:0000256" key="9">
    <source>
        <dbReference type="ARBA" id="ARBA00023136"/>
    </source>
</evidence>
<evidence type="ECO:0000256" key="4">
    <source>
        <dbReference type="ARBA" id="ARBA00022792"/>
    </source>
</evidence>
<name>A0A913YZL6_PATMI</name>
<dbReference type="Gene3D" id="1.10.442.10">
    <property type="entry name" value="Cytochrome c oxidase subunit IV"/>
    <property type="match status" value="1"/>
</dbReference>
<dbReference type="GO" id="GO:0005743">
    <property type="term" value="C:mitochondrial inner membrane"/>
    <property type="evidence" value="ECO:0007669"/>
    <property type="project" value="UniProtKB-SubCell"/>
</dbReference>
<evidence type="ECO:0000313" key="11">
    <source>
        <dbReference type="EnsemblMetazoa" id="XP_038045018.1"/>
    </source>
</evidence>
<organism evidence="11 12">
    <name type="scientific">Patiria miniata</name>
    <name type="common">Bat star</name>
    <name type="synonym">Asterina miniata</name>
    <dbReference type="NCBI Taxonomy" id="46514"/>
    <lineage>
        <taxon>Eukaryota</taxon>
        <taxon>Metazoa</taxon>
        <taxon>Echinodermata</taxon>
        <taxon>Eleutherozoa</taxon>
        <taxon>Asterozoa</taxon>
        <taxon>Asteroidea</taxon>
        <taxon>Valvatacea</taxon>
        <taxon>Valvatida</taxon>
        <taxon>Asterinidae</taxon>
        <taxon>Patiria</taxon>
    </lineage>
</organism>
<accession>A0A913YZL6</accession>
<evidence type="ECO:0000256" key="5">
    <source>
        <dbReference type="ARBA" id="ARBA00022946"/>
    </source>
</evidence>
<dbReference type="AlphaFoldDB" id="A0A913YZL6"/>
<dbReference type="InterPro" id="IPR036639">
    <property type="entry name" value="Cyt_c_oxidase_su4_sf"/>
</dbReference>
<comment type="subunit">
    <text evidence="10">Component of the cytochrome c oxidase (complex IV, CIV), a multisubunit enzyme composed of 14 subunits.</text>
</comment>
<keyword evidence="8 10" id="KW-0496">Mitochondrion</keyword>
<keyword evidence="6 10" id="KW-1133">Transmembrane helix</keyword>
<evidence type="ECO:0000256" key="6">
    <source>
        <dbReference type="ARBA" id="ARBA00022989"/>
    </source>
</evidence>
<evidence type="ECO:0000256" key="2">
    <source>
        <dbReference type="ARBA" id="ARBA00008135"/>
    </source>
</evidence>
<dbReference type="SUPFAM" id="SSF81406">
    <property type="entry name" value="Mitochondrial cytochrome c oxidase subunit IV"/>
    <property type="match status" value="1"/>
</dbReference>
<keyword evidence="12" id="KW-1185">Reference proteome</keyword>
<dbReference type="InterPro" id="IPR013288">
    <property type="entry name" value="Cyt_c_oxidase_su4"/>
</dbReference>
<dbReference type="PANTHER" id="PTHR10707:SF10">
    <property type="entry name" value="CYTOCHROME C OXIDASE SUBUNIT 4"/>
    <property type="match status" value="1"/>
</dbReference>
<dbReference type="Pfam" id="PF02936">
    <property type="entry name" value="COX4"/>
    <property type="match status" value="1"/>
</dbReference>
<sequence length="185" mass="21289">MIDHASRTPFPYEHRDFTGNCEGSVMAVNMLRVTSRRFVASTCQRSSSTLAYADRLDYPAPPCRFVDDVDLSADMQSLKAKEQGDWKSLSVDEKRALYRLSFDKSYSEMRAPTGEWKYIIGGVFGLLSVAIFFYGLQKKFIAPPLPITMTKEWQQDQMKYNIAIRNNPVTGLASKWDYEKNDWKK</sequence>
<comment type="pathway">
    <text evidence="10">Energy metabolism; oxidative phosphorylation.</text>
</comment>
<evidence type="ECO:0000256" key="10">
    <source>
        <dbReference type="RuleBase" id="RU367145"/>
    </source>
</evidence>
<keyword evidence="4 10" id="KW-0999">Mitochondrion inner membrane</keyword>
<keyword evidence="9 10" id="KW-0472">Membrane</keyword>
<dbReference type="Proteomes" id="UP000887568">
    <property type="component" value="Unplaced"/>
</dbReference>
<feature type="transmembrane region" description="Helical" evidence="10">
    <location>
        <begin position="116"/>
        <end position="136"/>
    </location>
</feature>
<evidence type="ECO:0000256" key="3">
    <source>
        <dbReference type="ARBA" id="ARBA00022692"/>
    </source>
</evidence>
<dbReference type="CDD" id="cd00922">
    <property type="entry name" value="Cyt_c_Oxidase_IV"/>
    <property type="match status" value="1"/>
</dbReference>
<dbReference type="InterPro" id="IPR004203">
    <property type="entry name" value="Cyt_c_oxidase_su4_fam"/>
</dbReference>
<dbReference type="FunFam" id="1.10.442.10:FF:000001">
    <property type="entry name" value="Cytochrome c oxidase subunit 4 isoform 1"/>
    <property type="match status" value="1"/>
</dbReference>
<dbReference type="GeneID" id="119719609"/>
<dbReference type="RefSeq" id="XP_038045018.1">
    <property type="nucleotide sequence ID" value="XM_038189090.1"/>
</dbReference>
<comment type="similarity">
    <text evidence="2 10">Belongs to the cytochrome c oxidase IV family.</text>
</comment>
<dbReference type="PRINTS" id="PR01873">
    <property type="entry name" value="CYTCOXIDASE4"/>
</dbReference>
<reference evidence="11" key="1">
    <citation type="submission" date="2022-11" db="UniProtKB">
        <authorList>
            <consortium name="EnsemblMetazoa"/>
        </authorList>
    </citation>
    <scope>IDENTIFICATION</scope>
</reference>
<keyword evidence="7" id="KW-0560">Oxidoreductase</keyword>
<evidence type="ECO:0000256" key="7">
    <source>
        <dbReference type="ARBA" id="ARBA00023002"/>
    </source>
</evidence>
<evidence type="ECO:0000256" key="8">
    <source>
        <dbReference type="ARBA" id="ARBA00023128"/>
    </source>
</evidence>
<proteinExistence type="inferred from homology"/>
<dbReference type="GO" id="GO:0045277">
    <property type="term" value="C:respiratory chain complex IV"/>
    <property type="evidence" value="ECO:0007669"/>
    <property type="project" value="InterPro"/>
</dbReference>
<dbReference type="GO" id="GO:0006123">
    <property type="term" value="P:mitochondrial electron transport, cytochrome c to oxygen"/>
    <property type="evidence" value="ECO:0007669"/>
    <property type="project" value="InterPro"/>
</dbReference>
<keyword evidence="5" id="KW-0809">Transit peptide</keyword>
<dbReference type="EnsemblMetazoa" id="XM_038189090.1">
    <property type="protein sequence ID" value="XP_038045018.1"/>
    <property type="gene ID" value="LOC119719609"/>
</dbReference>